<gene>
    <name evidence="1" type="primary">smc6_2</name>
    <name evidence="1" type="ORF">EV182_003277</name>
</gene>
<organism evidence="1 2">
    <name type="scientific">Spiromyces aspiralis</name>
    <dbReference type="NCBI Taxonomy" id="68401"/>
    <lineage>
        <taxon>Eukaryota</taxon>
        <taxon>Fungi</taxon>
        <taxon>Fungi incertae sedis</taxon>
        <taxon>Zoopagomycota</taxon>
        <taxon>Kickxellomycotina</taxon>
        <taxon>Kickxellomycetes</taxon>
        <taxon>Kickxellales</taxon>
        <taxon>Kickxellaceae</taxon>
        <taxon>Spiromyces</taxon>
    </lineage>
</organism>
<evidence type="ECO:0000313" key="1">
    <source>
        <dbReference type="EMBL" id="KAJ1674436.1"/>
    </source>
</evidence>
<keyword evidence="2" id="KW-1185">Reference proteome</keyword>
<sequence length="739" mass="84484">MVETLLDGKRHLEAAELEPDNASSRVQFKRARGNAEVGETKVRSVQARSKPGDSPDAANVGVIESVEVIDFMCHKRLVVDLCPQINFITGENGSKAHFTNRASNLRGFIREGQSKAEVKVRLRNRGPDAFNSDVYGSSVVIERHISRQGNAGQYKIRNGDTGEVVSTRRDDIVAIIDHMGIQIDNPILILSQDASREFLANTTPDSMYRFFLKGTHLMQLSQDLNTLGEAIERIEASVKRKNEVLPQMRREKDNWKAKLEGVRRAKELWVRLNELEKEIAWAYVVEAEKDVNAARKAAQKEEQKREKTLTKLREEEVAAEQAQERLNEASARYAQREGELEAMERTLEGPNQTVAEIRRELTNLKAIEEDMNREAGIQRQVLDDLERRIEEAKARLAADQDEETRRRREKMANLGDKIKSSQDHIRECEAAQRELSERRGRLVSAANEQDQRRQRVQREISESQKALARLRQQRQNTLAAFGEGVPEVVSEIERTRWKGMKPLGPFGRYVKLRDSRWAQILETLLDKQLNAFLVETHEDRRQLDAIMRRHRCRSNIIISRVDMFDYSHGEPDPAFFTILRVLNIQDEVVTRQLINMARIEQVVLVERRADGDKIILDNDGRYPRNVTSIVSGDGYIVGSRSGGMQSQAIALSRNQGRLVADTQAMIDQENSRLEALRSDLRNIELELQSIQDEVQSCKSKHNEYEHQISNSRRAIAHAKAEIDRCEEELNELTPANISA</sequence>
<accession>A0ACC1HDM2</accession>
<feature type="non-terminal residue" evidence="1">
    <location>
        <position position="739"/>
    </location>
</feature>
<dbReference type="Proteomes" id="UP001145114">
    <property type="component" value="Unassembled WGS sequence"/>
</dbReference>
<comment type="caution">
    <text evidence="1">The sequence shown here is derived from an EMBL/GenBank/DDBJ whole genome shotgun (WGS) entry which is preliminary data.</text>
</comment>
<dbReference type="EC" id="3.6.4.13" evidence="1"/>
<proteinExistence type="predicted"/>
<protein>
    <submittedName>
        <fullName evidence="1">Structural maintenance of chromosomes protein 6</fullName>
        <ecNumber evidence="1">3.6.4.13</ecNumber>
    </submittedName>
</protein>
<reference evidence="1" key="1">
    <citation type="submission" date="2022-06" db="EMBL/GenBank/DDBJ databases">
        <title>Phylogenomic reconstructions and comparative analyses of Kickxellomycotina fungi.</title>
        <authorList>
            <person name="Reynolds N.K."/>
            <person name="Stajich J.E."/>
            <person name="Barry K."/>
            <person name="Grigoriev I.V."/>
            <person name="Crous P."/>
            <person name="Smith M.E."/>
        </authorList>
    </citation>
    <scope>NUCLEOTIDE SEQUENCE</scope>
    <source>
        <strain evidence="1">RSA 2271</strain>
    </source>
</reference>
<dbReference type="EMBL" id="JAMZIH010005967">
    <property type="protein sequence ID" value="KAJ1674436.1"/>
    <property type="molecule type" value="Genomic_DNA"/>
</dbReference>
<name>A0ACC1HDM2_9FUNG</name>
<keyword evidence="1" id="KW-0378">Hydrolase</keyword>
<evidence type="ECO:0000313" key="2">
    <source>
        <dbReference type="Proteomes" id="UP001145114"/>
    </source>
</evidence>